<evidence type="ECO:0000313" key="4">
    <source>
        <dbReference type="EMBL" id="TXK08798.1"/>
    </source>
</evidence>
<reference evidence="4 5" key="1">
    <citation type="submission" date="2019-08" db="EMBL/GenBank/DDBJ databases">
        <authorList>
            <person name="Dong K."/>
        </authorList>
    </citation>
    <scope>NUCLEOTIDE SEQUENCE [LARGE SCALE GENOMIC DNA]</scope>
    <source>
        <strain evidence="4 5">K-1</strain>
    </source>
</reference>
<dbReference type="AlphaFoldDB" id="A0A5C8HSH5"/>
<dbReference type="SMART" id="SM00710">
    <property type="entry name" value="PbH1"/>
    <property type="match status" value="10"/>
</dbReference>
<dbReference type="InterPro" id="IPR039448">
    <property type="entry name" value="Beta_helix"/>
</dbReference>
<dbReference type="InterPro" id="IPR006626">
    <property type="entry name" value="PbH1"/>
</dbReference>
<feature type="domain" description="Right handed beta helix" evidence="3">
    <location>
        <begin position="438"/>
        <end position="530"/>
    </location>
</feature>
<proteinExistence type="predicted"/>
<dbReference type="EMBL" id="VRSX01000006">
    <property type="protein sequence ID" value="TXK08798.1"/>
    <property type="molecule type" value="Genomic_DNA"/>
</dbReference>
<evidence type="ECO:0000313" key="5">
    <source>
        <dbReference type="Proteomes" id="UP000321949"/>
    </source>
</evidence>
<sequence length="778" mass="80645">MALAHAVRHQDHRAADPADAGDDGADDLLHPLQPPRDLVDRRLGGDRLGAGDPRHPGLLAPASPAARHLPAAGGRPHGDLHRASHQALRVRHDEQAGLAHPARRPDRRRRPDRQDPHRRDALVGTSDPFVVVRRPRPARSSRRVNARTTAARAAAGFALAVGLIALSAAPATAAGTATGSEAPTPAPVTPAESDNVVRGEAYPGDPELEATLVANEERRLVEVRAIANAAGWTGASANRPFRLVTGNAYTLVLIEREAPYTISDLLELAPSTFVQQPDGSYLLSENIIVDQGATLSLTSRDALRLHLTSTPDLFVSIASLGGAIQISGTPEKRAEVVAWDSRTDQADTTTSDGRAYVRVSGGTARFANVDFHDLGFWSGRTGGVSLTGTSDGETVVGQTVRGDASTGTTVYGNEIFPTGSDAAVPLDATPDLGAYSFVSADIDSVTARDNAYGMFITSARGVDIRDSTFDNNLVDGLVLHREVEDAVIHNSSASNNAVDGITVARAATGVVLSRATVEANGRNGITLEGGALADGPNPVGASLGSFGGNEVSDSKIAGNGRYGIELLGGANLTVDGNAVSDQTMGIVVASGVSDVSITGNIVERSTAQAIALRDGVTGALVQANDISGGEVGIFLRDAAGRVDRNTIVDTTSHAITVISAAGDTDITRNSVAGRGASAIDTARAGDGVAITMTENDVDAWVSTKPLDVVLRSIFQPLTVMWLTLGLLVVITAVTGVRARRRDSGIRNPYASHTPLSALTAGVVDPSTLGRTPARGGTS</sequence>
<evidence type="ECO:0000259" key="3">
    <source>
        <dbReference type="Pfam" id="PF13229"/>
    </source>
</evidence>
<comment type="caution">
    <text evidence="4">The sequence shown here is derived from an EMBL/GenBank/DDBJ whole genome shotgun (WGS) entry which is preliminary data.</text>
</comment>
<protein>
    <submittedName>
        <fullName evidence="4">Right-handed parallel beta-helix repeat-containing protein</fullName>
    </submittedName>
</protein>
<keyword evidence="2" id="KW-0472">Membrane</keyword>
<evidence type="ECO:0000256" key="2">
    <source>
        <dbReference type="SAM" id="Phobius"/>
    </source>
</evidence>
<dbReference type="Gene3D" id="2.160.20.10">
    <property type="entry name" value="Single-stranded right-handed beta-helix, Pectin lyase-like"/>
    <property type="match status" value="2"/>
</dbReference>
<dbReference type="Proteomes" id="UP000321949">
    <property type="component" value="Unassembled WGS sequence"/>
</dbReference>
<feature type="compositionally biased region" description="Basic residues" evidence="1">
    <location>
        <begin position="133"/>
        <end position="145"/>
    </location>
</feature>
<feature type="domain" description="Right handed beta helix" evidence="3">
    <location>
        <begin position="549"/>
        <end position="686"/>
    </location>
</feature>
<dbReference type="InterPro" id="IPR011050">
    <property type="entry name" value="Pectin_lyase_fold/virulence"/>
</dbReference>
<feature type="compositionally biased region" description="Basic residues" evidence="1">
    <location>
        <begin position="101"/>
        <end position="111"/>
    </location>
</feature>
<feature type="region of interest" description="Disordered" evidence="1">
    <location>
        <begin position="1"/>
        <end position="145"/>
    </location>
</feature>
<dbReference type="Pfam" id="PF13229">
    <property type="entry name" value="Beta_helix"/>
    <property type="match status" value="2"/>
</dbReference>
<feature type="transmembrane region" description="Helical" evidence="2">
    <location>
        <begin position="713"/>
        <end position="736"/>
    </location>
</feature>
<dbReference type="InterPro" id="IPR012334">
    <property type="entry name" value="Pectin_lyas_fold"/>
</dbReference>
<dbReference type="OrthoDB" id="3799348at2"/>
<name>A0A5C8HSH5_9MICO</name>
<gene>
    <name evidence="4" type="ORF">FVP74_11925</name>
</gene>
<feature type="region of interest" description="Disordered" evidence="1">
    <location>
        <begin position="175"/>
        <end position="203"/>
    </location>
</feature>
<dbReference type="SUPFAM" id="SSF51126">
    <property type="entry name" value="Pectin lyase-like"/>
    <property type="match status" value="1"/>
</dbReference>
<evidence type="ECO:0000256" key="1">
    <source>
        <dbReference type="SAM" id="MobiDB-lite"/>
    </source>
</evidence>
<keyword evidence="5" id="KW-1185">Reference proteome</keyword>
<keyword evidence="2" id="KW-0812">Transmembrane</keyword>
<feature type="compositionally biased region" description="Basic and acidic residues" evidence="1">
    <location>
        <begin position="112"/>
        <end position="121"/>
    </location>
</feature>
<organism evidence="4 5">
    <name type="scientific">Microbacterium saccharophilum</name>
    <dbReference type="NCBI Taxonomy" id="1213358"/>
    <lineage>
        <taxon>Bacteria</taxon>
        <taxon>Bacillati</taxon>
        <taxon>Actinomycetota</taxon>
        <taxon>Actinomycetes</taxon>
        <taxon>Micrococcales</taxon>
        <taxon>Microbacteriaceae</taxon>
        <taxon>Microbacterium</taxon>
    </lineage>
</organism>
<accession>A0A5C8HSH5</accession>
<keyword evidence="2" id="KW-1133">Transmembrane helix</keyword>